<dbReference type="Gene3D" id="1.25.10.10">
    <property type="entry name" value="Leucine-rich Repeat Variant"/>
    <property type="match status" value="2"/>
</dbReference>
<dbReference type="GO" id="GO:0060090">
    <property type="term" value="F:molecular adaptor activity"/>
    <property type="evidence" value="ECO:0007669"/>
    <property type="project" value="TreeGrafter"/>
</dbReference>
<feature type="region of interest" description="Disordered" evidence="5">
    <location>
        <begin position="1356"/>
        <end position="1380"/>
    </location>
</feature>
<dbReference type="PANTHER" id="PTHR12827:SF3">
    <property type="entry name" value="ANAPHASE-PROMOTING COMPLEX SUBUNIT 1"/>
    <property type="match status" value="1"/>
</dbReference>
<feature type="region of interest" description="Disordered" evidence="5">
    <location>
        <begin position="255"/>
        <end position="276"/>
    </location>
</feature>
<evidence type="ECO:0000256" key="3">
    <source>
        <dbReference type="ARBA" id="ARBA00022776"/>
    </source>
</evidence>
<dbReference type="PANTHER" id="PTHR12827">
    <property type="entry name" value="MEIOTIC CHECKPOINT REGULATOR TSG24 FAMILY MEMBER"/>
    <property type="match status" value="1"/>
</dbReference>
<comment type="similarity">
    <text evidence="1">Belongs to the APC1 family.</text>
</comment>
<dbReference type="GO" id="GO:0031145">
    <property type="term" value="P:anaphase-promoting complex-dependent catabolic process"/>
    <property type="evidence" value="ECO:0007669"/>
    <property type="project" value="TreeGrafter"/>
</dbReference>
<proteinExistence type="inferred from homology"/>
<evidence type="ECO:0000313" key="6">
    <source>
        <dbReference type="Proteomes" id="UP000887561"/>
    </source>
</evidence>
<keyword evidence="4" id="KW-0131">Cell cycle</keyword>
<evidence type="ECO:0000256" key="1">
    <source>
        <dbReference type="ARBA" id="ARBA00010547"/>
    </source>
</evidence>
<name>A0A915LHB5_MELJA</name>
<dbReference type="Proteomes" id="UP000887561">
    <property type="component" value="Unplaced"/>
</dbReference>
<evidence type="ECO:0000256" key="5">
    <source>
        <dbReference type="SAM" id="MobiDB-lite"/>
    </source>
</evidence>
<feature type="compositionally biased region" description="Low complexity" evidence="5">
    <location>
        <begin position="1032"/>
        <end position="1051"/>
    </location>
</feature>
<dbReference type="GO" id="GO:0070979">
    <property type="term" value="P:protein K11-linked ubiquitination"/>
    <property type="evidence" value="ECO:0007669"/>
    <property type="project" value="TreeGrafter"/>
</dbReference>
<dbReference type="InterPro" id="IPR011989">
    <property type="entry name" value="ARM-like"/>
</dbReference>
<organism evidence="6 7">
    <name type="scientific">Meloidogyne javanica</name>
    <name type="common">Root-knot nematode worm</name>
    <dbReference type="NCBI Taxonomy" id="6303"/>
    <lineage>
        <taxon>Eukaryota</taxon>
        <taxon>Metazoa</taxon>
        <taxon>Ecdysozoa</taxon>
        <taxon>Nematoda</taxon>
        <taxon>Chromadorea</taxon>
        <taxon>Rhabditida</taxon>
        <taxon>Tylenchina</taxon>
        <taxon>Tylenchomorpha</taxon>
        <taxon>Tylenchoidea</taxon>
        <taxon>Meloidogynidae</taxon>
        <taxon>Meloidogyninae</taxon>
        <taxon>Meloidogyne</taxon>
        <taxon>Meloidogyne incognita group</taxon>
    </lineage>
</organism>
<feature type="region of interest" description="Disordered" evidence="5">
    <location>
        <begin position="1032"/>
        <end position="1059"/>
    </location>
</feature>
<keyword evidence="6" id="KW-1185">Reference proteome</keyword>
<dbReference type="GO" id="GO:0005680">
    <property type="term" value="C:anaphase-promoting complex"/>
    <property type="evidence" value="ECO:0007669"/>
    <property type="project" value="InterPro"/>
</dbReference>
<feature type="compositionally biased region" description="Polar residues" evidence="5">
    <location>
        <begin position="255"/>
        <end position="268"/>
    </location>
</feature>
<accession>A0A915LHB5</accession>
<evidence type="ECO:0000313" key="7">
    <source>
        <dbReference type="WBParaSite" id="scaffold11807_cov266.g15897"/>
    </source>
</evidence>
<dbReference type="InterPro" id="IPR024990">
    <property type="entry name" value="Apc1"/>
</dbReference>
<dbReference type="GO" id="GO:0051301">
    <property type="term" value="P:cell division"/>
    <property type="evidence" value="ECO:0007669"/>
    <property type="project" value="UniProtKB-KW"/>
</dbReference>
<sequence>MSIDLDVEMIVPQQSEQSVPEFKDVSVIVNHFVKNGGLIKRVEALGREAAVFNGAGNEIENRYKTEFDILNAFFVTFTPKTPEDYLCLIGNDQIDFYSQDANCRTCCPIALPFKICRAHPCRAAQLFSLTHPYNEIMPILCKFKGDSDCHYTFRGKRMSVIPKEIAANWCSSFFGPIDLLMCYDIDERRNNLFLIRKCTKEERLAAKNDLEDRLASIGLLNPQKNNIDTHLHQSPANCFNSVLFANSNGSSHLHHASQTSASLTSSIPSAAPSKTPITRRITRSMAAAAASGEFSNPSFGKGALSSLPSSAADKSGSFHRSLEHNAALNRMRLKQKFSITSGNNIASNAYINNSTPRHAHSFSAVDMDDLLSFGGRETDAEPPSSLNMAVEFCLDWLWSEPLPPPVLCLKYFMKRRQALSRSERCIVFHISSDRRVVVLNIHFPKALEDSSSILVPDPIITENGSPSSFIRGDSAVPFLHAPFFMVLVNFSFTDSPTAFSIALYTGCTKIANIALNFGIPRAITSNSCSNLLRLLPGGLCANGYNQYALRVFVEQDNSHMHQSTVDDAFRNTSFTLFSFKFQLGFNTKLANRCLMTICSWIGIVRQLQFLSRLFCSNPWKITNEAQRIPFVDELPIECIELALLFEHVFEDFCYPQKDMPFQKLLARIRSNEDDGGERETKRTRQNTQSIEDMLNNDQYWLMLSADRQIATNAASLMNNLKGIKFMNERLMERIRRMIRDSNRPRKMIKEAHKWISAPIWTSDLRVYNVQQMLDSSQPILIPSKELGQASSEVQQREQHEQFLLSVAIRTVARPFGKAALNFHTRHAFKDDESFIESNLNQKNENIKKNNFINSSVSQMGARPICLNGRVHPGWHQVDFPLNDTNPSHKLAMDWANFYNGLAHEEANSDLLTTIRAGLLLAAGLSGCIKDSMNLYDIHALLTQNDKYLIIALLIGCAAAHRGTSEVHLLNGGERRLAYLSYDRVECPGMRIGNFASSCGGGSNLIYSLRRYTAGGSAMDGIGAVNATGNNAGGSSTNTATAQQQHQNSSSSRDYSGIGQPMSNHVRELPTLNIHLTSPAAAVALGLMYLRTRDEWIYEALSVKDSFYEIDKIRPDMLMIRTFCRCLVKFDDIQPTKQWTEKQIPEIVRRYSQHFVEAQTLKDIWWEEFIDVETISKVHFYCTAGALLALSLRFASSCQKDALSLIHQLYERISSIDLNRKKVDELSWSGFALRAGRNCLRTCTNVCALAMGLLMAGSGDLQTTRILRKIRNILPSFEDTNIKTKTSANCVPPKDSSVHSLHVSTNMALGLLYFGYGRYRLSDSNLSIAALVLSLFPLFPHSITDNQPQDKIIKSKVKSGNNIKVQERKESARRRRKYSSP</sequence>
<evidence type="ECO:0000256" key="4">
    <source>
        <dbReference type="ARBA" id="ARBA00023306"/>
    </source>
</evidence>
<dbReference type="WBParaSite" id="scaffold11807_cov266.g15897">
    <property type="protein sequence ID" value="scaffold11807_cov266.g15897"/>
    <property type="gene ID" value="scaffold11807_cov266.g15897"/>
</dbReference>
<feature type="compositionally biased region" description="Basic residues" evidence="5">
    <location>
        <begin position="1370"/>
        <end position="1380"/>
    </location>
</feature>
<dbReference type="GO" id="GO:0007091">
    <property type="term" value="P:metaphase/anaphase transition of mitotic cell cycle"/>
    <property type="evidence" value="ECO:0007669"/>
    <property type="project" value="TreeGrafter"/>
</dbReference>
<protein>
    <submittedName>
        <fullName evidence="7">Anaphase-promoting complex subunit 1</fullName>
    </submittedName>
</protein>
<evidence type="ECO:0000256" key="2">
    <source>
        <dbReference type="ARBA" id="ARBA00022618"/>
    </source>
</evidence>
<keyword evidence="2" id="KW-0132">Cell division</keyword>
<keyword evidence="3" id="KW-0498">Mitosis</keyword>
<reference evidence="7" key="1">
    <citation type="submission" date="2022-11" db="UniProtKB">
        <authorList>
            <consortium name="WormBaseParasite"/>
        </authorList>
    </citation>
    <scope>IDENTIFICATION</scope>
</reference>